<evidence type="ECO:0000256" key="4">
    <source>
        <dbReference type="ARBA" id="ARBA00013964"/>
    </source>
</evidence>
<keyword evidence="7" id="KW-0016">Alginate biosynthesis</keyword>
<comment type="pathway">
    <text evidence="2">Glycan biosynthesis; alginate biosynthesis.</text>
</comment>
<dbReference type="EMBL" id="JACAPU010000034">
    <property type="protein sequence ID" value="NWB49959.1"/>
    <property type="molecule type" value="Genomic_DNA"/>
</dbReference>
<evidence type="ECO:0000256" key="7">
    <source>
        <dbReference type="ARBA" id="ARBA00022841"/>
    </source>
</evidence>
<evidence type="ECO:0000256" key="5">
    <source>
        <dbReference type="ARBA" id="ARBA00022729"/>
    </source>
</evidence>
<keyword evidence="9" id="KW-0808">Transferase</keyword>
<dbReference type="AlphaFoldDB" id="A0A7Y7WK93"/>
<organism evidence="9 10">
    <name type="scientific">Pseudomonas gingeri</name>
    <dbReference type="NCBI Taxonomy" id="117681"/>
    <lineage>
        <taxon>Bacteria</taxon>
        <taxon>Pseudomonadati</taxon>
        <taxon>Pseudomonadota</taxon>
        <taxon>Gammaproteobacteria</taxon>
        <taxon>Pseudomonadales</taxon>
        <taxon>Pseudomonadaceae</taxon>
        <taxon>Pseudomonas</taxon>
    </lineage>
</organism>
<evidence type="ECO:0000256" key="6">
    <source>
        <dbReference type="ARBA" id="ARBA00022764"/>
    </source>
</evidence>
<sequence>MNRAGKLLWGLATLMSFAAAHADPALYPTGPSRDSAFIRFVNALDTPLDVLPEGEQTPSTLAPSAISVFSTVPADKSVTGALSSAGVSVPVSLKLDPGEFVTVVVVPGDKGFELLTVREQPKDFNDLQASVALINADPDCSRGGLRREGGQDQLIFHDVNPGLLERREVNPVKLSVQGFCDDDLITEPLDLGLLEQGERYTVLFLSQNGKPALVFVKDVFAQ</sequence>
<evidence type="ECO:0000313" key="9">
    <source>
        <dbReference type="EMBL" id="NWB49959.1"/>
    </source>
</evidence>
<dbReference type="GO" id="GO:0042597">
    <property type="term" value="C:periplasmic space"/>
    <property type="evidence" value="ECO:0007669"/>
    <property type="project" value="UniProtKB-SubCell"/>
</dbReference>
<dbReference type="RefSeq" id="WP_177145367.1">
    <property type="nucleotide sequence ID" value="NZ_JACAPU010000034.1"/>
</dbReference>
<feature type="chain" id="PRO_5030596319" description="Alginate biosynthesis protein AlgF" evidence="8">
    <location>
        <begin position="23"/>
        <end position="222"/>
    </location>
</feature>
<dbReference type="GO" id="GO:0042121">
    <property type="term" value="P:alginic acid biosynthetic process"/>
    <property type="evidence" value="ECO:0007669"/>
    <property type="project" value="UniProtKB-UniPathway"/>
</dbReference>
<accession>A0A7Y7WK93</accession>
<keyword evidence="6" id="KW-0574">Periplasm</keyword>
<evidence type="ECO:0000256" key="1">
    <source>
        <dbReference type="ARBA" id="ARBA00004418"/>
    </source>
</evidence>
<dbReference type="Pfam" id="PF11182">
    <property type="entry name" value="AlgF"/>
    <property type="match status" value="1"/>
</dbReference>
<dbReference type="GO" id="GO:0016740">
    <property type="term" value="F:transferase activity"/>
    <property type="evidence" value="ECO:0007669"/>
    <property type="project" value="UniProtKB-KW"/>
</dbReference>
<dbReference type="Proteomes" id="UP000582981">
    <property type="component" value="Unassembled WGS sequence"/>
</dbReference>
<dbReference type="InterPro" id="IPR035422">
    <property type="entry name" value="AlgF"/>
</dbReference>
<evidence type="ECO:0000256" key="8">
    <source>
        <dbReference type="SAM" id="SignalP"/>
    </source>
</evidence>
<comment type="caution">
    <text evidence="9">The sequence shown here is derived from an EMBL/GenBank/DDBJ whole genome shotgun (WGS) entry which is preliminary data.</text>
</comment>
<reference evidence="9 10" key="1">
    <citation type="submission" date="2020-04" db="EMBL/GenBank/DDBJ databases">
        <title>Molecular characterization of pseudomonads from Agaricus bisporus reveal novel blotch 2 pathogens in Western Europe.</title>
        <authorList>
            <person name="Taparia T."/>
            <person name="Krijger M."/>
            <person name="Haynes E."/>
            <person name="Elpinstone J.G."/>
            <person name="Noble R."/>
            <person name="Van Der Wolf J."/>
        </authorList>
    </citation>
    <scope>NUCLEOTIDE SEQUENCE [LARGE SCALE GENOMIC DNA]</scope>
    <source>
        <strain evidence="9 10">F1001</strain>
    </source>
</reference>
<name>A0A7Y7WK93_9PSED</name>
<comment type="subcellular location">
    <subcellularLocation>
        <location evidence="1">Periplasm</location>
    </subcellularLocation>
</comment>
<feature type="signal peptide" evidence="8">
    <location>
        <begin position="1"/>
        <end position="22"/>
    </location>
</feature>
<dbReference type="UniPathway" id="UPA00286"/>
<evidence type="ECO:0000256" key="3">
    <source>
        <dbReference type="ARBA" id="ARBA00010033"/>
    </source>
</evidence>
<gene>
    <name evidence="9" type="ORF">HX829_26075</name>
</gene>
<proteinExistence type="inferred from homology"/>
<protein>
    <recommendedName>
        <fullName evidence="4">Alginate biosynthesis protein AlgF</fullName>
    </recommendedName>
</protein>
<evidence type="ECO:0000256" key="2">
    <source>
        <dbReference type="ARBA" id="ARBA00005182"/>
    </source>
</evidence>
<evidence type="ECO:0000313" key="10">
    <source>
        <dbReference type="Proteomes" id="UP000582981"/>
    </source>
</evidence>
<keyword evidence="5 8" id="KW-0732">Signal</keyword>
<comment type="similarity">
    <text evidence="3">Belongs to the AlgF family.</text>
</comment>